<sequence>MNQQSTEMDQKKHILILTPEIPYPVFKGNQSRIDQTIKVLLAEGHDVSLAVLNFNQEARTSAHVQQELKAHYPNIREVEVRRHPRFNKDTKPSLLQKLAKLSDKNQVSNIDACPEAYKKLVHQMVAQLRPTHVLVNYVKLDRAIPKSYKGVRIVDTHDIQTSIISAAIKAGTYKKKVDLVSFEQDEFQLLSTYDFIVSINPNETREIQKRLPNQKILTLPAFNDFQTEHVTGKEIYDILFVGSASPFNSEGIKHFIRHSFPAVRKAFPKVKLAIAGEVSNIASVKALKNDNIVYLGRVDDLTKTYAQSKIVVSPIMSGAGMKVKNIEAFSHGMPIVATAFSMDGIEGKDGINCFIKDDNAEFAKAVIDLLKDAELRKKISHNAYMLARTYYSRTTAARSYNAIINNDFTYRPEIIATSTAKHIAAAVGANTKRTKALIYSSDADYLIGYKLSLAESFKKLGIYSEFVTMDAARCNRFLSEGYLAHPTRPDLEKKKREEIKAELRKQFETNDRIEITLKGVNISDEITTYRDMFPEHFEGKKVVDVIAHAMLILDSILRRISKTAPDFLVGWNGNDPHFIFLMKVAAKIANVPVFHVERGLLPDTLVFDPQGVNFKSYIAGSYLPLITEEERKVARAYIKDFSTQGKTIVGKNLDRDLTSEEVNRKIGLPARAKFIFFPMQIEGDSNIIINSPIYKKMADVIEDVKQVANRTGLKVVCRPHPEYSLTPEELKALHPGVIFDNSLHLHTMLKHAVANVVINSTVGLESILLGKPTIALGHSVYSGKGITLDAFHRDHIETAVRKVTSSQFDKTGTALRTEALVHQLFNNSLIRLHDAESNKNMLINTLMKNGVVVNSSLPEPKPPQLATRYMQHFNSFAQAVKNAQKIVICNTVEPDTRLWLNGNTRPVFTDELIKGHFAKSTKAELSFTSANDQIALDKGTIKVVITPSKTARKPKSTAPNEFYVDEYFYPVA</sequence>
<organism evidence="1 2">
    <name type="scientific">Pseudomonas putida</name>
    <name type="common">Arthrobacter siderocapsulatus</name>
    <dbReference type="NCBI Taxonomy" id="303"/>
    <lineage>
        <taxon>Bacteria</taxon>
        <taxon>Pseudomonadati</taxon>
        <taxon>Pseudomonadota</taxon>
        <taxon>Gammaproteobacteria</taxon>
        <taxon>Pseudomonadales</taxon>
        <taxon>Pseudomonadaceae</taxon>
        <taxon>Pseudomonas</taxon>
    </lineage>
</organism>
<evidence type="ECO:0000313" key="1">
    <source>
        <dbReference type="EMBL" id="QLJ15636.1"/>
    </source>
</evidence>
<dbReference type="SUPFAM" id="SSF53756">
    <property type="entry name" value="UDP-Glycosyltransferase/glycogen phosphorylase"/>
    <property type="match status" value="2"/>
</dbReference>
<dbReference type="RefSeq" id="WP_180689440.1">
    <property type="nucleotide sequence ID" value="NZ_CP059052.1"/>
</dbReference>
<dbReference type="Pfam" id="PF13692">
    <property type="entry name" value="Glyco_trans_1_4"/>
    <property type="match status" value="1"/>
</dbReference>
<reference evidence="1 2" key="1">
    <citation type="journal article" date="2009" name="Mikrobiologiia">
        <title>[Phenanthren biodegradation and interaction of Pseudomonas putida BS3701 and Burkholderia sp.BS3702 in plant rhizosphere].</title>
        <authorList>
            <person name="Ovchinnikova A.A."/>
            <person name="Vetrova A.A."/>
            <person name="Filonov A.E."/>
            <person name="Boronin A.M."/>
        </authorList>
    </citation>
    <scope>NUCLEOTIDE SEQUENCE [LARGE SCALE GENOMIC DNA]</scope>
    <source>
        <strain evidence="1 2">BS3701</strain>
    </source>
</reference>
<protein>
    <submittedName>
        <fullName evidence="1">Glycosyltransferase</fullName>
    </submittedName>
</protein>
<keyword evidence="1" id="KW-0808">Transferase</keyword>
<dbReference type="AlphaFoldDB" id="A0A7D6A1L3"/>
<dbReference type="Pfam" id="PF05159">
    <property type="entry name" value="Capsule_synth"/>
    <property type="match status" value="1"/>
</dbReference>
<dbReference type="PANTHER" id="PTHR12526">
    <property type="entry name" value="GLYCOSYLTRANSFERASE"/>
    <property type="match status" value="1"/>
</dbReference>
<dbReference type="Proteomes" id="UP000510934">
    <property type="component" value="Chromosome"/>
</dbReference>
<dbReference type="GO" id="GO:0000271">
    <property type="term" value="P:polysaccharide biosynthetic process"/>
    <property type="evidence" value="ECO:0007669"/>
    <property type="project" value="InterPro"/>
</dbReference>
<proteinExistence type="predicted"/>
<evidence type="ECO:0000313" key="2">
    <source>
        <dbReference type="Proteomes" id="UP000510934"/>
    </source>
</evidence>
<dbReference type="Gene3D" id="3.40.50.2000">
    <property type="entry name" value="Glycogen Phosphorylase B"/>
    <property type="match status" value="2"/>
</dbReference>
<dbReference type="CDD" id="cd03801">
    <property type="entry name" value="GT4_PimA-like"/>
    <property type="match status" value="1"/>
</dbReference>
<dbReference type="GO" id="GO:0015774">
    <property type="term" value="P:polysaccharide transport"/>
    <property type="evidence" value="ECO:0007669"/>
    <property type="project" value="InterPro"/>
</dbReference>
<dbReference type="GO" id="GO:0016740">
    <property type="term" value="F:transferase activity"/>
    <property type="evidence" value="ECO:0007669"/>
    <property type="project" value="UniProtKB-KW"/>
</dbReference>
<dbReference type="PANTHER" id="PTHR12526:SF630">
    <property type="entry name" value="GLYCOSYLTRANSFERASE"/>
    <property type="match status" value="1"/>
</dbReference>
<dbReference type="EMBL" id="CP059052">
    <property type="protein sequence ID" value="QLJ15636.1"/>
    <property type="molecule type" value="Genomic_DNA"/>
</dbReference>
<accession>A0A7D6A1L3</accession>
<name>A0A7D6A1L3_PSEPU</name>
<dbReference type="InterPro" id="IPR007833">
    <property type="entry name" value="Capsule_polysaccharide_synth"/>
</dbReference>
<gene>
    <name evidence="1" type="ORF">H0H12_06740</name>
</gene>